<sequence length="346" mass="35672">MSEHGTAPLSGGTRGRPADADQSGGPPRLAAPPGVPPHGGGLHPGTDGHLDEITSGTVWRLRSRACWQEAAELLGQGAERDPRTALVRAELLIEQCLFTADHWEEAESALRLAEAGVTSTEQRAAAACARGFLAYLGSVLGPRDRLDEAQAALGRTSALLPSGAPGRPLLDFRRGLVAENLLRDRTAAWIAYRRAHDGALASGDTLLASSTWRHLAALALAGGDRVRAREGFAASLRLREELGFMVGVAPALAALAEVAEPAEAQQLRAEAGRLVQSLGGVPVWLVGRLGEEAAALTPGGPPGAPRGAPPSARPGVPGSRGAGIPPAPPADPPDGRGGRDSRRPVS</sequence>
<evidence type="ECO:0000313" key="3">
    <source>
        <dbReference type="Proteomes" id="UP000540506"/>
    </source>
</evidence>
<dbReference type="Gene3D" id="1.25.40.10">
    <property type="entry name" value="Tetratricopeptide repeat domain"/>
    <property type="match status" value="1"/>
</dbReference>
<organism evidence="2 3">
    <name type="scientific">Kitasatospora kifunensis</name>
    <name type="common">Streptomyces kifunensis</name>
    <dbReference type="NCBI Taxonomy" id="58351"/>
    <lineage>
        <taxon>Bacteria</taxon>
        <taxon>Bacillati</taxon>
        <taxon>Actinomycetota</taxon>
        <taxon>Actinomycetes</taxon>
        <taxon>Kitasatosporales</taxon>
        <taxon>Streptomycetaceae</taxon>
        <taxon>Kitasatospora</taxon>
    </lineage>
</organism>
<feature type="compositionally biased region" description="Low complexity" evidence="1">
    <location>
        <begin position="313"/>
        <end position="324"/>
    </location>
</feature>
<feature type="compositionally biased region" description="Pro residues" evidence="1">
    <location>
        <begin position="299"/>
        <end position="312"/>
    </location>
</feature>
<accession>A0A7W7QZG5</accession>
<feature type="compositionally biased region" description="Basic and acidic residues" evidence="1">
    <location>
        <begin position="333"/>
        <end position="346"/>
    </location>
</feature>
<keyword evidence="3" id="KW-1185">Reference proteome</keyword>
<dbReference type="AlphaFoldDB" id="A0A7W7QZG5"/>
<dbReference type="InterPro" id="IPR011990">
    <property type="entry name" value="TPR-like_helical_dom_sf"/>
</dbReference>
<feature type="region of interest" description="Disordered" evidence="1">
    <location>
        <begin position="1"/>
        <end position="51"/>
    </location>
</feature>
<name>A0A7W7QZG5_KITKI</name>
<proteinExistence type="predicted"/>
<reference evidence="2 3" key="1">
    <citation type="submission" date="2020-08" db="EMBL/GenBank/DDBJ databases">
        <title>Sequencing the genomes of 1000 actinobacteria strains.</title>
        <authorList>
            <person name="Klenk H.-P."/>
        </authorList>
    </citation>
    <scope>NUCLEOTIDE SEQUENCE [LARGE SCALE GENOMIC DNA]</scope>
    <source>
        <strain evidence="2 3">DSM 41654</strain>
    </source>
</reference>
<dbReference type="Proteomes" id="UP000540506">
    <property type="component" value="Unassembled WGS sequence"/>
</dbReference>
<protein>
    <submittedName>
        <fullName evidence="2">Uncharacterized protein</fullName>
    </submittedName>
</protein>
<evidence type="ECO:0000256" key="1">
    <source>
        <dbReference type="SAM" id="MobiDB-lite"/>
    </source>
</evidence>
<gene>
    <name evidence="2" type="ORF">FHR34_001679</name>
</gene>
<dbReference type="EMBL" id="JACHJV010000001">
    <property type="protein sequence ID" value="MBB4922686.1"/>
    <property type="molecule type" value="Genomic_DNA"/>
</dbReference>
<evidence type="ECO:0000313" key="2">
    <source>
        <dbReference type="EMBL" id="MBB4922686.1"/>
    </source>
</evidence>
<comment type="caution">
    <text evidence="2">The sequence shown here is derived from an EMBL/GenBank/DDBJ whole genome shotgun (WGS) entry which is preliminary data.</text>
</comment>
<feature type="region of interest" description="Disordered" evidence="1">
    <location>
        <begin position="295"/>
        <end position="346"/>
    </location>
</feature>